<evidence type="ECO:0000256" key="1">
    <source>
        <dbReference type="SAM" id="Coils"/>
    </source>
</evidence>
<reference evidence="3" key="1">
    <citation type="submission" date="2016-10" db="EMBL/GenBank/DDBJ databases">
        <authorList>
            <person name="Varghese N."/>
            <person name="Submissions S."/>
        </authorList>
    </citation>
    <scope>NUCLEOTIDE SEQUENCE [LARGE SCALE GENOMIC DNA]</scope>
    <source>
        <strain evidence="3">DSM 18610</strain>
    </source>
</reference>
<dbReference type="OrthoDB" id="2590988at2"/>
<keyword evidence="3" id="KW-1185">Reference proteome</keyword>
<dbReference type="STRING" id="390241.SAMN04488023_12053"/>
<dbReference type="EMBL" id="FOGG01000020">
    <property type="protein sequence ID" value="SER91192.1"/>
    <property type="molecule type" value="Genomic_DNA"/>
</dbReference>
<evidence type="ECO:0000313" key="2">
    <source>
        <dbReference type="EMBL" id="SER91192.1"/>
    </source>
</evidence>
<dbReference type="AlphaFoldDB" id="A0A1H9T1Q2"/>
<name>A0A1H9T1Q2_9SPHI</name>
<feature type="coiled-coil region" evidence="1">
    <location>
        <begin position="301"/>
        <end position="328"/>
    </location>
</feature>
<protein>
    <submittedName>
        <fullName evidence="2">DNA phosphorothioation-dependent restriction protein DptG</fullName>
    </submittedName>
</protein>
<dbReference type="NCBIfam" id="TIGR03236">
    <property type="entry name" value="dnd_assoc_1"/>
    <property type="match status" value="1"/>
</dbReference>
<proteinExistence type="predicted"/>
<accession>A0A1H9T1Q2</accession>
<evidence type="ECO:0000313" key="3">
    <source>
        <dbReference type="Proteomes" id="UP000199572"/>
    </source>
</evidence>
<sequence length="471" mass="54985">MRFKIDTEGFKKNLFLKDTFRHKPGKVIKVFPFIANATSLREEEVKLALIDFKGVAGACFREAMGLSQNADFDKDKFIAVVCEKAGAPGDPNLKNILESVAFDEHGQLVLFDVLVYPHIRHSKFNPTLTNIAKCLYSVFFDLNEQQNLKSLANKDPDNLLYKLILLCLPADEKEENVHERYVMASEKTKALFKKDLQTLLSQPDLFVNSFHQLLKFYFFRYITDLTIELNSFFDQPTDKLFFSVQWEKLQDYRLPITNGWKMFENHVEKIFSHAVNLEMINYIEGFQDGPLTYQQISVHLASMDKDEKDELKEALNELKEMYKEGIKDVNWGNFSPSQVDTDEATVQRAIIELFEMIEFQFGQSNRERAKEAYQQWMIDFTNFNFSRKRGKLGLSLALNQEQLLLLTRLCVGNHDRIRLNQLWDELEQRGVRFDNVSRDHVLSYYEKINLLEKKSDSGDAQYISKFNPTML</sequence>
<dbReference type="InterPro" id="IPR017645">
    <property type="entry name" value="Dnd_assoc_1"/>
</dbReference>
<dbReference type="RefSeq" id="WP_090886037.1">
    <property type="nucleotide sequence ID" value="NZ_FOGG01000020.1"/>
</dbReference>
<dbReference type="Proteomes" id="UP000199572">
    <property type="component" value="Unassembled WGS sequence"/>
</dbReference>
<organism evidence="2 3">
    <name type="scientific">Pedobacter rhizosphaerae</name>
    <dbReference type="NCBI Taxonomy" id="390241"/>
    <lineage>
        <taxon>Bacteria</taxon>
        <taxon>Pseudomonadati</taxon>
        <taxon>Bacteroidota</taxon>
        <taxon>Sphingobacteriia</taxon>
        <taxon>Sphingobacteriales</taxon>
        <taxon>Sphingobacteriaceae</taxon>
        <taxon>Pedobacter</taxon>
    </lineage>
</organism>
<gene>
    <name evidence="2" type="ORF">SAMN04488023_12053</name>
</gene>
<keyword evidence="1" id="KW-0175">Coiled coil</keyword>